<dbReference type="Proteomes" id="UP000309561">
    <property type="component" value="Unassembled WGS sequence"/>
</dbReference>
<evidence type="ECO:0000313" key="1">
    <source>
        <dbReference type="EMBL" id="TKI68433.1"/>
    </source>
</evidence>
<evidence type="ECO:0000313" key="2">
    <source>
        <dbReference type="Proteomes" id="UP000309561"/>
    </source>
</evidence>
<gene>
    <name evidence="1" type="ORF">FCU45_10495</name>
</gene>
<name>A0A4V6X680_9BACT</name>
<protein>
    <submittedName>
        <fullName evidence="1">Uncharacterized protein</fullName>
    </submittedName>
</protein>
<organism evidence="1 2">
    <name type="scientific">Sulfurimonas crateris</name>
    <dbReference type="NCBI Taxonomy" id="2574727"/>
    <lineage>
        <taxon>Bacteria</taxon>
        <taxon>Pseudomonadati</taxon>
        <taxon>Campylobacterota</taxon>
        <taxon>Epsilonproteobacteria</taxon>
        <taxon>Campylobacterales</taxon>
        <taxon>Sulfurimonadaceae</taxon>
        <taxon>Sulfurimonas</taxon>
    </lineage>
</organism>
<accession>A0A4V6X680</accession>
<keyword evidence="2" id="KW-1185">Reference proteome</keyword>
<comment type="caution">
    <text evidence="1">The sequence shown here is derived from an EMBL/GenBank/DDBJ whole genome shotgun (WGS) entry which is preliminary data.</text>
</comment>
<dbReference type="AlphaFoldDB" id="A0A4V6X680"/>
<dbReference type="RefSeq" id="WP_137015052.1">
    <property type="nucleotide sequence ID" value="NZ_SZPX01000008.1"/>
</dbReference>
<sequence length="125" mass="14584">MIKKEIVKRNLLAEPLSLNAMKLARGIYNTHLAMDEDLSLEIKLQNIFKLLNLQPCKDSINDIQDLLEEINEPLAVRNFEFEGESIQLKFVQFCTYEIGEETIKIELSPEYLHAQSEYMLDSFLF</sequence>
<reference evidence="1 2" key="1">
    <citation type="submission" date="2019-04" db="EMBL/GenBank/DDBJ databases">
        <title>Sulfurimonas crateris sp. nov. a facultative anaerobic sulfur-oxidizing chemolithautotrophic bacterium isolated from a terrestrial mud vulcano.</title>
        <authorList>
            <person name="Ratnikova N.M."/>
            <person name="Slobodkin A.I."/>
            <person name="Merkel A.Y."/>
            <person name="Novikov A."/>
            <person name="Bonch-Osmolovskaya E.A."/>
            <person name="Slobodkina G.B."/>
        </authorList>
    </citation>
    <scope>NUCLEOTIDE SEQUENCE [LARGE SCALE GENOMIC DNA]</scope>
    <source>
        <strain evidence="1 2">SN118</strain>
    </source>
</reference>
<dbReference type="OrthoDB" id="5334888at2"/>
<dbReference type="EMBL" id="SZPX01000008">
    <property type="protein sequence ID" value="TKI68433.1"/>
    <property type="molecule type" value="Genomic_DNA"/>
</dbReference>
<proteinExistence type="predicted"/>